<feature type="transmembrane region" description="Helical" evidence="2">
    <location>
        <begin position="28"/>
        <end position="50"/>
    </location>
</feature>
<evidence type="ECO:0000313" key="3">
    <source>
        <dbReference type="EMBL" id="CCH22058.1"/>
    </source>
</evidence>
<sequence length="528" mass="54993">MSTATHRAQPGRVGRAWRGFRRWRRSRPFWGGLFTLLAGVEILGTTKVSLAGLTLQMGPTGFLSWLIPAILVTCGLLMWLSPAQRIFYAVVGAVTAVYSLIGVNLGGFFIGMLLGMVGSALGFAWVPAKRAAAVPPPAADEPDGPLADDGETSDEPPLVDELLPAREWEDEATGPLTDVLPQARRTLREPAPAQPASDTTEALPVIEPDAPQTRSTMARDPKTYVVTLLLMSLASAGLTTIDGASPVRAAEVSCPTPSSSAQSSTPAAPSASPSLSPTPSATSEKSDGNLFTDIVDGIGDLFTGDDDKAEPSTTESSAVAKAEPTSSAARAGQSATPSATPTRTASATPRPTGTATATPDAPCVSPKPTKPAPAEPGKPLPKLAADPDMPKVAATPAKLTGSKVVMTNLRFRGVEPLHTANGEMKALKFTMSKAVTSDFALLVAGPSGGSLLSETNELTIDGDVTFYATRFVGRFLGIKVTLTPDLPFPDGIPITSPLPLTFTDPQIDLAFISCHTLTGRPTLRQTLH</sequence>
<protein>
    <submittedName>
        <fullName evidence="3">Uncharacterized protein</fullName>
    </submittedName>
</protein>
<dbReference type="AlphaFoldDB" id="I0LE11"/>
<evidence type="ECO:0000256" key="1">
    <source>
        <dbReference type="SAM" id="MobiDB-lite"/>
    </source>
</evidence>
<feature type="compositionally biased region" description="Acidic residues" evidence="1">
    <location>
        <begin position="140"/>
        <end position="158"/>
    </location>
</feature>
<feature type="region of interest" description="Disordered" evidence="1">
    <location>
        <begin position="250"/>
        <end position="388"/>
    </location>
</feature>
<comment type="caution">
    <text evidence="3">The sequence shown here is derived from an EMBL/GenBank/DDBJ whole genome shotgun (WGS) entry which is preliminary data.</text>
</comment>
<keyword evidence="4" id="KW-1185">Reference proteome</keyword>
<feature type="compositionally biased region" description="Low complexity" evidence="1">
    <location>
        <begin position="253"/>
        <end position="283"/>
    </location>
</feature>
<accession>I0LE11</accession>
<reference evidence="4" key="1">
    <citation type="journal article" date="2012" name="J. Bacteriol.">
        <title>Genome Sequence of Micromonospora lupini Lupac 08, Isolated from Root Nodules of Lupinus angustifolius.</title>
        <authorList>
            <person name="Alonso-Vega P."/>
            <person name="Normand P."/>
            <person name="Bacigalupe R."/>
            <person name="Pujic P."/>
            <person name="Lajus A."/>
            <person name="Vallenet D."/>
            <person name="Carro L."/>
            <person name="Coll P."/>
            <person name="Trujillo M.E."/>
        </authorList>
    </citation>
    <scope>NUCLEOTIDE SEQUENCE [LARGE SCALE GENOMIC DNA]</scope>
    <source>
        <strain evidence="4">Lupac 08</strain>
    </source>
</reference>
<dbReference type="Proteomes" id="UP000003448">
    <property type="component" value="Unassembled WGS sequence"/>
</dbReference>
<organism evidence="3 4">
    <name type="scientific">Micromonospora lupini str. Lupac 08</name>
    <dbReference type="NCBI Taxonomy" id="1150864"/>
    <lineage>
        <taxon>Bacteria</taxon>
        <taxon>Bacillati</taxon>
        <taxon>Actinomycetota</taxon>
        <taxon>Actinomycetes</taxon>
        <taxon>Micromonosporales</taxon>
        <taxon>Micromonosporaceae</taxon>
        <taxon>Micromonospora</taxon>
    </lineage>
</organism>
<evidence type="ECO:0000256" key="2">
    <source>
        <dbReference type="SAM" id="Phobius"/>
    </source>
</evidence>
<dbReference type="eggNOG" id="COG3170">
    <property type="taxonomic scope" value="Bacteria"/>
</dbReference>
<keyword evidence="2" id="KW-0472">Membrane</keyword>
<dbReference type="Pfam" id="PF19609">
    <property type="entry name" value="DUF6114"/>
    <property type="match status" value="1"/>
</dbReference>
<feature type="compositionally biased region" description="Pro residues" evidence="1">
    <location>
        <begin position="368"/>
        <end position="379"/>
    </location>
</feature>
<feature type="transmembrane region" description="Helical" evidence="2">
    <location>
        <begin position="62"/>
        <end position="79"/>
    </location>
</feature>
<dbReference type="OrthoDB" id="3535986at2"/>
<feature type="compositionally biased region" description="Low complexity" evidence="1">
    <location>
        <begin position="334"/>
        <end position="362"/>
    </location>
</feature>
<evidence type="ECO:0000313" key="4">
    <source>
        <dbReference type="Proteomes" id="UP000003448"/>
    </source>
</evidence>
<feature type="region of interest" description="Disordered" evidence="1">
    <location>
        <begin position="134"/>
        <end position="158"/>
    </location>
</feature>
<dbReference type="RefSeq" id="WP_007466329.1">
    <property type="nucleotide sequence ID" value="NZ_HF570108.1"/>
</dbReference>
<feature type="transmembrane region" description="Helical" evidence="2">
    <location>
        <begin position="86"/>
        <end position="102"/>
    </location>
</feature>
<keyword evidence="2" id="KW-0812">Transmembrane</keyword>
<feature type="region of interest" description="Disordered" evidence="1">
    <location>
        <begin position="188"/>
        <end position="218"/>
    </location>
</feature>
<name>I0LE11_9ACTN</name>
<dbReference type="InterPro" id="IPR046096">
    <property type="entry name" value="DUF6114"/>
</dbReference>
<gene>
    <name evidence="3" type="ORF">MILUP08_46843</name>
</gene>
<dbReference type="STRING" id="1150864.MILUP08_46843"/>
<proteinExistence type="predicted"/>
<keyword evidence="2" id="KW-1133">Transmembrane helix</keyword>
<dbReference type="EMBL" id="CAIE01000046">
    <property type="protein sequence ID" value="CCH22058.1"/>
    <property type="molecule type" value="Genomic_DNA"/>
</dbReference>